<dbReference type="SUPFAM" id="SSF56801">
    <property type="entry name" value="Acetyl-CoA synthetase-like"/>
    <property type="match status" value="1"/>
</dbReference>
<dbReference type="InterPro" id="IPR020845">
    <property type="entry name" value="AMP-binding_CS"/>
</dbReference>
<evidence type="ECO:0000259" key="5">
    <source>
        <dbReference type="Pfam" id="PF00501"/>
    </source>
</evidence>
<dbReference type="HOGENOM" id="CLU_000022_3_6_2"/>
<evidence type="ECO:0000256" key="3">
    <source>
        <dbReference type="ARBA" id="ARBA00022741"/>
    </source>
</evidence>
<dbReference type="Gene3D" id="3.30.300.30">
    <property type="match status" value="1"/>
</dbReference>
<keyword evidence="8" id="KW-1185">Reference proteome</keyword>
<reference evidence="7" key="1">
    <citation type="submission" date="2007-02" db="EMBL/GenBank/DDBJ databases">
        <title>Complete sequence of Pyrobaculum calidifontis JCM 11548.</title>
        <authorList>
            <consortium name="US DOE Joint Genome Institute"/>
            <person name="Copeland A."/>
            <person name="Lucas S."/>
            <person name="Lapidus A."/>
            <person name="Barry K."/>
            <person name="Glavina del Rio T."/>
            <person name="Dalin E."/>
            <person name="Tice H."/>
            <person name="Pitluck S."/>
            <person name="Chain P."/>
            <person name="Malfatti S."/>
            <person name="Shin M."/>
            <person name="Vergez L."/>
            <person name="Schmutz J."/>
            <person name="Larimer F."/>
            <person name="Land M."/>
            <person name="Hauser L."/>
            <person name="Kyrpides N."/>
            <person name="Mikhailova N."/>
            <person name="Cozen A.E."/>
            <person name="Fitz-Gibbon S.T."/>
            <person name="House C.H."/>
            <person name="Saltikov C."/>
            <person name="Lowe T.M."/>
            <person name="Richardson P."/>
        </authorList>
    </citation>
    <scope>NUCLEOTIDE SEQUENCE [LARGE SCALE GENOMIC DNA]</scope>
    <source>
        <strain evidence="7">JCM 11548</strain>
    </source>
</reference>
<organism evidence="7 8">
    <name type="scientific">Pyrobaculum calidifontis (strain DSM 21063 / JCM 11548 / VA1)</name>
    <dbReference type="NCBI Taxonomy" id="410359"/>
    <lineage>
        <taxon>Archaea</taxon>
        <taxon>Thermoproteota</taxon>
        <taxon>Thermoprotei</taxon>
        <taxon>Thermoproteales</taxon>
        <taxon>Thermoproteaceae</taxon>
        <taxon>Pyrobaculum</taxon>
    </lineage>
</organism>
<dbReference type="EC" id="6.2.1.1" evidence="1"/>
<feature type="domain" description="AMP-dependent synthetase/ligase" evidence="5">
    <location>
        <begin position="97"/>
        <end position="454"/>
    </location>
</feature>
<keyword evidence="2 7" id="KW-0436">Ligase</keyword>
<evidence type="ECO:0000259" key="6">
    <source>
        <dbReference type="Pfam" id="PF13193"/>
    </source>
</evidence>
<dbReference type="InterPro" id="IPR025110">
    <property type="entry name" value="AMP-bd_C"/>
</dbReference>
<dbReference type="Pfam" id="PF13193">
    <property type="entry name" value="AMP-binding_C"/>
    <property type="match status" value="1"/>
</dbReference>
<dbReference type="RefSeq" id="WP_011848860.1">
    <property type="nucleotide sequence ID" value="NC_009073.1"/>
</dbReference>
<dbReference type="Proteomes" id="UP000001431">
    <property type="component" value="Chromosome"/>
</dbReference>
<evidence type="ECO:0000256" key="2">
    <source>
        <dbReference type="ARBA" id="ARBA00022598"/>
    </source>
</evidence>
<sequence length="623" mass="69283">MWKPEREHLEESNVAKTLAERGEPLEKFLEYTYTGDFWSWFESHVLGLRWARRYEKVLDLSRGVQWPRWFVGGFLNIGDQVEESAQPLVKWEGEDGSAAEWSYSYVLYKARAVASWLKRAGLRKGDRVAVYMPMVPEIVPVMLGIIRAGGIFVPLFSGFGREAIRIRLEDSEARFVFASDVSYRRGREVDMLAELEAGLAKSVEAVVLHARARERKDYVDLGEVFRTGGDYVEVTEAEDPMMLIYTSGTTGKPKATVHVHGGFPIKAAADVYFHFDLKRGETLTWVTDMGWMMGPWLVFSAYLLRGSMAFFEGAPDYPKDRVWKFVERFKVKVLGMAATLTRHLRTIGAEPGEGAGELKAFGNTGEPIDAESWWWLHKAGRGRAPIINYSGGTEISGGILGCYVVKPIKPTSFNGPSPGTKAAVFTEDGKPAPPGVEGELVVLSVWPGMTRGFWRDPQRYLETYWSKWPGVWAHGDAAVVDEDGYFYIVGRADDTLKVAGKRLGPAEVEGVLNSHPAVAESAVVGKPDPLKGEVPVAFVVLKQGFQPSEELKRELAALAEKALGKAYGALEEIYFVKELPKTRNAKIMRRVIRAILLGKSPGDLSALENPTAVEEIKKAIGRQ</sequence>
<dbReference type="InterPro" id="IPR000873">
    <property type="entry name" value="AMP-dep_synth/lig_dom"/>
</dbReference>
<protein>
    <recommendedName>
        <fullName evidence="1">acetate--CoA ligase</fullName>
        <ecNumber evidence="1">6.2.1.1</ecNumber>
    </recommendedName>
</protein>
<dbReference type="Gene3D" id="3.40.50.12780">
    <property type="entry name" value="N-terminal domain of ligase-like"/>
    <property type="match status" value="1"/>
</dbReference>
<dbReference type="eggNOG" id="arCOG01529">
    <property type="taxonomic scope" value="Archaea"/>
</dbReference>
<dbReference type="GO" id="GO:0003987">
    <property type="term" value="F:acetate-CoA ligase activity"/>
    <property type="evidence" value="ECO:0007669"/>
    <property type="project" value="UniProtKB-EC"/>
</dbReference>
<dbReference type="AlphaFoldDB" id="A3MSI6"/>
<dbReference type="OrthoDB" id="371752at2157"/>
<evidence type="ECO:0000256" key="4">
    <source>
        <dbReference type="ARBA" id="ARBA00022840"/>
    </source>
</evidence>
<keyword evidence="3" id="KW-0547">Nucleotide-binding</keyword>
<dbReference type="GeneID" id="4909992"/>
<feature type="domain" description="AMP-binding enzyme C-terminal" evidence="6">
    <location>
        <begin position="507"/>
        <end position="586"/>
    </location>
</feature>
<keyword evidence="4" id="KW-0067">ATP-binding</keyword>
<dbReference type="InterPro" id="IPR042099">
    <property type="entry name" value="ANL_N_sf"/>
</dbReference>
<dbReference type="PANTHER" id="PTHR24095">
    <property type="entry name" value="ACETYL-COENZYME A SYNTHETASE"/>
    <property type="match status" value="1"/>
</dbReference>
<dbReference type="InterPro" id="IPR045851">
    <property type="entry name" value="AMP-bd_C_sf"/>
</dbReference>
<gene>
    <name evidence="7" type="ordered locus">Pcal_0166</name>
</gene>
<evidence type="ECO:0000313" key="8">
    <source>
        <dbReference type="Proteomes" id="UP000001431"/>
    </source>
</evidence>
<dbReference type="PROSITE" id="PS00455">
    <property type="entry name" value="AMP_BINDING"/>
    <property type="match status" value="1"/>
</dbReference>
<accession>A3MSI6</accession>
<evidence type="ECO:0000313" key="7">
    <source>
        <dbReference type="EMBL" id="ABO07603.1"/>
    </source>
</evidence>
<dbReference type="Pfam" id="PF00501">
    <property type="entry name" value="AMP-binding"/>
    <property type="match status" value="1"/>
</dbReference>
<dbReference type="EMBL" id="CP000561">
    <property type="protein sequence ID" value="ABO07603.1"/>
    <property type="molecule type" value="Genomic_DNA"/>
</dbReference>
<dbReference type="PANTHER" id="PTHR24095:SF14">
    <property type="entry name" value="ACETYL-COENZYME A SYNTHETASE 1"/>
    <property type="match status" value="1"/>
</dbReference>
<name>A3MSI6_PYRCJ</name>
<dbReference type="STRING" id="410359.Pcal_0166"/>
<dbReference type="KEGG" id="pcl:Pcal_0166"/>
<dbReference type="GO" id="GO:0006085">
    <property type="term" value="P:acetyl-CoA biosynthetic process"/>
    <property type="evidence" value="ECO:0007669"/>
    <property type="project" value="TreeGrafter"/>
</dbReference>
<evidence type="ECO:0000256" key="1">
    <source>
        <dbReference type="ARBA" id="ARBA00013275"/>
    </source>
</evidence>
<dbReference type="GO" id="GO:0005524">
    <property type="term" value="F:ATP binding"/>
    <property type="evidence" value="ECO:0007669"/>
    <property type="project" value="UniProtKB-KW"/>
</dbReference>
<proteinExistence type="predicted"/>